<dbReference type="PANTHER" id="PTHR21180:SF32">
    <property type="entry name" value="ENDONUCLEASE_EXONUCLEASE_PHOSPHATASE FAMILY DOMAIN-CONTAINING PROTEIN 1"/>
    <property type="match status" value="1"/>
</dbReference>
<evidence type="ECO:0000313" key="2">
    <source>
        <dbReference type="EMBL" id="NHE57654.1"/>
    </source>
</evidence>
<reference evidence="2 3" key="1">
    <citation type="submission" date="2020-03" db="EMBL/GenBank/DDBJ databases">
        <title>Cyclobacterium plantarum sp. nov., a marine bacterium isolated from a coastal-marine wetland.</title>
        <authorList>
            <person name="Sanchez-Porro C."/>
            <person name="Ventosa A."/>
            <person name="Amoozegar M."/>
        </authorList>
    </citation>
    <scope>NUCLEOTIDE SEQUENCE [LARGE SCALE GENOMIC DNA]</scope>
    <source>
        <strain evidence="2 3">GBPx2</strain>
    </source>
</reference>
<gene>
    <name evidence="2" type="ORF">G9Q97_12615</name>
</gene>
<name>A0ABX0H7M3_9BACT</name>
<accession>A0ABX0H7M3</accession>
<dbReference type="Proteomes" id="UP000649799">
    <property type="component" value="Unassembled WGS sequence"/>
</dbReference>
<dbReference type="InterPro" id="IPR051675">
    <property type="entry name" value="Endo/Exo/Phosphatase_dom_1"/>
</dbReference>
<dbReference type="InterPro" id="IPR010994">
    <property type="entry name" value="RuvA_2-like"/>
</dbReference>
<dbReference type="EMBL" id="JAANYN010000005">
    <property type="protein sequence ID" value="NHE57654.1"/>
    <property type="molecule type" value="Genomic_DNA"/>
</dbReference>
<dbReference type="RefSeq" id="WP_166147380.1">
    <property type="nucleotide sequence ID" value="NZ_JAANYN010000005.1"/>
</dbReference>
<dbReference type="Gene3D" id="1.10.150.280">
    <property type="entry name" value="AF1531-like domain"/>
    <property type="match status" value="1"/>
</dbReference>
<sequence length="240" mass="27356">MKPMVDKLFYFLKSYFGFSRREARGFVFVVPVLVLLYAFAYWVSAYYRASSEESYSSYLEKFRMLEEDSTFSSKNPLETNAGTTIPQEKENREAKKQRSTLRAPVKPGLNTIAFSETTAVELQLVNGVGPVLSERIVAFRSKLGGFNRAEQLLEVYGVDAALAEKIYATFPFSSNITSKIDINEATVQELSQHPYITFGEAKVIVAYRKQHGAYKMASDLLHIRIFSEEWVDRVAPYLNF</sequence>
<proteinExistence type="predicted"/>
<feature type="compositionally biased region" description="Polar residues" evidence="1">
    <location>
        <begin position="72"/>
        <end position="86"/>
    </location>
</feature>
<dbReference type="PANTHER" id="PTHR21180">
    <property type="entry name" value="ENDONUCLEASE/EXONUCLEASE/PHOSPHATASE FAMILY DOMAIN-CONTAINING PROTEIN 1"/>
    <property type="match status" value="1"/>
</dbReference>
<dbReference type="SUPFAM" id="SSF47781">
    <property type="entry name" value="RuvA domain 2-like"/>
    <property type="match status" value="2"/>
</dbReference>
<feature type="region of interest" description="Disordered" evidence="1">
    <location>
        <begin position="72"/>
        <end position="100"/>
    </location>
</feature>
<protein>
    <submittedName>
        <fullName evidence="2">Helix-hairpin-helix domain-containing protein</fullName>
    </submittedName>
</protein>
<dbReference type="Gene3D" id="1.10.150.320">
    <property type="entry name" value="Photosystem II 12 kDa extrinsic protein"/>
    <property type="match status" value="1"/>
</dbReference>
<feature type="compositionally biased region" description="Basic and acidic residues" evidence="1">
    <location>
        <begin position="87"/>
        <end position="96"/>
    </location>
</feature>
<organism evidence="2 3">
    <name type="scientific">Cyclobacterium plantarum</name>
    <dbReference type="NCBI Taxonomy" id="2716263"/>
    <lineage>
        <taxon>Bacteria</taxon>
        <taxon>Pseudomonadati</taxon>
        <taxon>Bacteroidota</taxon>
        <taxon>Cytophagia</taxon>
        <taxon>Cytophagales</taxon>
        <taxon>Cyclobacteriaceae</taxon>
        <taxon>Cyclobacterium</taxon>
    </lineage>
</organism>
<evidence type="ECO:0000313" key="3">
    <source>
        <dbReference type="Proteomes" id="UP000649799"/>
    </source>
</evidence>
<keyword evidence="3" id="KW-1185">Reference proteome</keyword>
<comment type="caution">
    <text evidence="2">The sequence shown here is derived from an EMBL/GenBank/DDBJ whole genome shotgun (WGS) entry which is preliminary data.</text>
</comment>
<dbReference type="Pfam" id="PF12836">
    <property type="entry name" value="HHH_3"/>
    <property type="match status" value="2"/>
</dbReference>
<evidence type="ECO:0000256" key="1">
    <source>
        <dbReference type="SAM" id="MobiDB-lite"/>
    </source>
</evidence>